<dbReference type="AlphaFoldDB" id="A0A9W6G0X2"/>
<protein>
    <recommendedName>
        <fullName evidence="1">Antitoxin Xre/MbcA/ParS-like toxin-binding domain-containing protein</fullName>
    </recommendedName>
</protein>
<feature type="domain" description="Antitoxin Xre/MbcA/ParS-like toxin-binding" evidence="1">
    <location>
        <begin position="83"/>
        <end position="132"/>
    </location>
</feature>
<proteinExistence type="predicted"/>
<evidence type="ECO:0000313" key="3">
    <source>
        <dbReference type="Proteomes" id="UP001144352"/>
    </source>
</evidence>
<dbReference type="Proteomes" id="UP001144352">
    <property type="component" value="Unassembled WGS sequence"/>
</dbReference>
<reference evidence="2" key="1">
    <citation type="submission" date="2022-12" db="EMBL/GenBank/DDBJ databases">
        <title>Reference genome sequencing for broad-spectrum identification of bacterial and archaeal isolates by mass spectrometry.</title>
        <authorList>
            <person name="Sekiguchi Y."/>
            <person name="Tourlousse D.M."/>
        </authorList>
    </citation>
    <scope>NUCLEOTIDE SEQUENCE</scope>
    <source>
        <strain evidence="2">H2</strain>
    </source>
</reference>
<organism evidence="2 3">
    <name type="scientific">Geobacter hydrogenophilus</name>
    <dbReference type="NCBI Taxonomy" id="40983"/>
    <lineage>
        <taxon>Bacteria</taxon>
        <taxon>Pseudomonadati</taxon>
        <taxon>Thermodesulfobacteriota</taxon>
        <taxon>Desulfuromonadia</taxon>
        <taxon>Geobacterales</taxon>
        <taxon>Geobacteraceae</taxon>
        <taxon>Geobacter</taxon>
    </lineage>
</organism>
<accession>A0A9W6G0X2</accession>
<dbReference type="NCBIfam" id="TIGR02293">
    <property type="entry name" value="TAS_TIGR02293"/>
    <property type="match status" value="1"/>
</dbReference>
<keyword evidence="3" id="KW-1185">Reference proteome</keyword>
<sequence length="135" mass="14944">MNKSESDIFLEFHSSYSMLEMLREGVSCELLLSTADLIGISPQELCTLLKVPWVTIRHLGKDQKLPLRVGNHLLQIIFVVKRATAVLGSFDSAVKWLKAPILAIGYDTPISLMNTCTGIHVVLDTLGRIEQGVHS</sequence>
<name>A0A9W6G0X2_9BACT</name>
<dbReference type="InterPro" id="IPR011979">
    <property type="entry name" value="Antitox_Xre"/>
</dbReference>
<evidence type="ECO:0000259" key="1">
    <source>
        <dbReference type="Pfam" id="PF09722"/>
    </source>
</evidence>
<dbReference type="Pfam" id="PF09722">
    <property type="entry name" value="Xre_MbcA_ParS_C"/>
    <property type="match status" value="1"/>
</dbReference>
<dbReference type="RefSeq" id="WP_214187583.1">
    <property type="nucleotide sequence ID" value="NZ_BSDS01000002.1"/>
</dbReference>
<dbReference type="EMBL" id="BSDS01000002">
    <property type="protein sequence ID" value="GLI38780.1"/>
    <property type="molecule type" value="Genomic_DNA"/>
</dbReference>
<comment type="caution">
    <text evidence="2">The sequence shown here is derived from an EMBL/GenBank/DDBJ whole genome shotgun (WGS) entry which is preliminary data.</text>
</comment>
<gene>
    <name evidence="2" type="ORF">GHYDROH2_22810</name>
</gene>
<dbReference type="InterPro" id="IPR024467">
    <property type="entry name" value="Xre/MbcA/ParS-like_toxin-bd"/>
</dbReference>
<evidence type="ECO:0000313" key="2">
    <source>
        <dbReference type="EMBL" id="GLI38780.1"/>
    </source>
</evidence>